<dbReference type="Gene3D" id="3.30.40.10">
    <property type="entry name" value="Zinc/RING finger domain, C3HC4 (zinc finger)"/>
    <property type="match status" value="1"/>
</dbReference>
<dbReference type="GO" id="GO:0008270">
    <property type="term" value="F:zinc ion binding"/>
    <property type="evidence" value="ECO:0007669"/>
    <property type="project" value="UniProtKB-KW"/>
</dbReference>
<evidence type="ECO:0000259" key="4">
    <source>
        <dbReference type="SMART" id="SM00249"/>
    </source>
</evidence>
<name>A0ABD6EM04_9BILA</name>
<dbReference type="AlphaFoldDB" id="A0ABD6EM04"/>
<evidence type="ECO:0000313" key="5">
    <source>
        <dbReference type="EMBL" id="MFH4977747.1"/>
    </source>
</evidence>
<keyword evidence="6" id="KW-1185">Reference proteome</keyword>
<dbReference type="EMBL" id="JBGFUD010002575">
    <property type="protein sequence ID" value="MFH4977747.1"/>
    <property type="molecule type" value="Genomic_DNA"/>
</dbReference>
<feature type="domain" description="Zinc finger PHD-type" evidence="4">
    <location>
        <begin position="63"/>
        <end position="121"/>
    </location>
</feature>
<keyword evidence="2" id="KW-0863">Zinc-finger</keyword>
<dbReference type="Proteomes" id="UP001608902">
    <property type="component" value="Unassembled WGS sequence"/>
</dbReference>
<dbReference type="PANTHER" id="PTHR20208">
    <property type="entry name" value="STRUCTURE-SPECIFIC ENDONUCLEASE SUBUNIT SLX1"/>
    <property type="match status" value="1"/>
</dbReference>
<dbReference type="PANTHER" id="PTHR20208:SF10">
    <property type="entry name" value="STRUCTURE-SPECIFIC ENDONUCLEASE SUBUNIT SLX1"/>
    <property type="match status" value="1"/>
</dbReference>
<dbReference type="SMART" id="SM00249">
    <property type="entry name" value="PHD"/>
    <property type="match status" value="1"/>
</dbReference>
<protein>
    <recommendedName>
        <fullName evidence="4">Zinc finger PHD-type domain-containing protein</fullName>
    </recommendedName>
</protein>
<dbReference type="InterPro" id="IPR048749">
    <property type="entry name" value="SLX1_C"/>
</dbReference>
<organism evidence="5 6">
    <name type="scientific">Gnathostoma spinigerum</name>
    <dbReference type="NCBI Taxonomy" id="75299"/>
    <lineage>
        <taxon>Eukaryota</taxon>
        <taxon>Metazoa</taxon>
        <taxon>Ecdysozoa</taxon>
        <taxon>Nematoda</taxon>
        <taxon>Chromadorea</taxon>
        <taxon>Rhabditida</taxon>
        <taxon>Spirurina</taxon>
        <taxon>Gnathostomatomorpha</taxon>
        <taxon>Gnathostomatoidea</taxon>
        <taxon>Gnathostomatidae</taxon>
        <taxon>Gnathostoma</taxon>
    </lineage>
</organism>
<sequence>MSHAKRRALASFSSHFQMVATKFEIPFPQSILPPSHVTVERGLIQNTSTFVPQKLDEYEFIGSCNICNSQILKLDELLVCCNRKNCDARYHMICLAKHALMLTNEYHLSLFPISAKCIKCSEAHRWGDLIREQRCILAIDAMKPVCEEGKIAIGMLPKRQMS</sequence>
<dbReference type="InterPro" id="IPR050381">
    <property type="entry name" value="SLX1_endonuclease"/>
</dbReference>
<gene>
    <name evidence="5" type="ORF">AB6A40_004456</name>
</gene>
<evidence type="ECO:0000256" key="1">
    <source>
        <dbReference type="ARBA" id="ARBA00022723"/>
    </source>
</evidence>
<evidence type="ECO:0000256" key="2">
    <source>
        <dbReference type="ARBA" id="ARBA00022771"/>
    </source>
</evidence>
<accession>A0ABD6EM04</accession>
<reference evidence="5 6" key="1">
    <citation type="submission" date="2024-08" db="EMBL/GenBank/DDBJ databases">
        <title>Gnathostoma spinigerum genome.</title>
        <authorList>
            <person name="Gonzalez-Bertolin B."/>
            <person name="Monzon S."/>
            <person name="Zaballos A."/>
            <person name="Jimenez P."/>
            <person name="Dekumyoy P."/>
            <person name="Varona S."/>
            <person name="Cuesta I."/>
            <person name="Sumanam S."/>
            <person name="Adisakwattana P."/>
            <person name="Gasser R.B."/>
            <person name="Hernandez-Gonzalez A."/>
            <person name="Young N.D."/>
            <person name="Perteguer M.J."/>
        </authorList>
    </citation>
    <scope>NUCLEOTIDE SEQUENCE [LARGE SCALE GENOMIC DNA]</scope>
    <source>
        <strain evidence="5">AL3</strain>
        <tissue evidence="5">Liver</tissue>
    </source>
</reference>
<dbReference type="InterPro" id="IPR001965">
    <property type="entry name" value="Znf_PHD"/>
</dbReference>
<keyword evidence="3" id="KW-0862">Zinc</keyword>
<evidence type="ECO:0000313" key="6">
    <source>
        <dbReference type="Proteomes" id="UP001608902"/>
    </source>
</evidence>
<proteinExistence type="predicted"/>
<evidence type="ECO:0000256" key="3">
    <source>
        <dbReference type="ARBA" id="ARBA00022833"/>
    </source>
</evidence>
<keyword evidence="1" id="KW-0479">Metal-binding</keyword>
<dbReference type="Pfam" id="PF21202">
    <property type="entry name" value="SLX1_C"/>
    <property type="match status" value="1"/>
</dbReference>
<comment type="caution">
    <text evidence="5">The sequence shown here is derived from an EMBL/GenBank/DDBJ whole genome shotgun (WGS) entry which is preliminary data.</text>
</comment>
<dbReference type="InterPro" id="IPR013083">
    <property type="entry name" value="Znf_RING/FYVE/PHD"/>
</dbReference>